<name>A0A9R1VH67_LACSA</name>
<proteinExistence type="inferred from homology"/>
<comment type="subcellular location">
    <subcellularLocation>
        <location evidence="1">Membrane</location>
        <topology evidence="1">Multi-pass membrane protein</topology>
    </subcellularLocation>
</comment>
<dbReference type="Proteomes" id="UP000235145">
    <property type="component" value="Unassembled WGS sequence"/>
</dbReference>
<evidence type="ECO:0008006" key="10">
    <source>
        <dbReference type="Google" id="ProtNLM"/>
    </source>
</evidence>
<feature type="transmembrane region" description="Helical" evidence="7">
    <location>
        <begin position="104"/>
        <end position="130"/>
    </location>
</feature>
<comment type="caution">
    <text evidence="8">The sequence shown here is derived from an EMBL/GenBank/DDBJ whole genome shotgun (WGS) entry which is preliminary data.</text>
</comment>
<evidence type="ECO:0000313" key="9">
    <source>
        <dbReference type="Proteomes" id="UP000235145"/>
    </source>
</evidence>
<evidence type="ECO:0000256" key="4">
    <source>
        <dbReference type="ARBA" id="ARBA00022989"/>
    </source>
</evidence>
<feature type="transmembrane region" description="Helical" evidence="7">
    <location>
        <begin position="501"/>
        <end position="526"/>
    </location>
</feature>
<reference evidence="8 9" key="1">
    <citation type="journal article" date="2017" name="Nat. Commun.">
        <title>Genome assembly with in vitro proximity ligation data and whole-genome triplication in lettuce.</title>
        <authorList>
            <person name="Reyes-Chin-Wo S."/>
            <person name="Wang Z."/>
            <person name="Yang X."/>
            <person name="Kozik A."/>
            <person name="Arikit S."/>
            <person name="Song C."/>
            <person name="Xia L."/>
            <person name="Froenicke L."/>
            <person name="Lavelle D.O."/>
            <person name="Truco M.J."/>
            <person name="Xia R."/>
            <person name="Zhu S."/>
            <person name="Xu C."/>
            <person name="Xu H."/>
            <person name="Xu X."/>
            <person name="Cox K."/>
            <person name="Korf I."/>
            <person name="Meyers B.C."/>
            <person name="Michelmore R.W."/>
        </authorList>
    </citation>
    <scope>NUCLEOTIDE SEQUENCE [LARGE SCALE GENOMIC DNA]</scope>
    <source>
        <strain evidence="9">cv. Salinas</strain>
        <tissue evidence="8">Seedlings</tissue>
    </source>
</reference>
<dbReference type="GO" id="GO:0071916">
    <property type="term" value="F:dipeptide transmembrane transporter activity"/>
    <property type="evidence" value="ECO:0007669"/>
    <property type="project" value="InterPro"/>
</dbReference>
<feature type="transmembrane region" description="Helical" evidence="7">
    <location>
        <begin position="418"/>
        <end position="439"/>
    </location>
</feature>
<dbReference type="CDD" id="cd17417">
    <property type="entry name" value="MFS_NPF5"/>
    <property type="match status" value="1"/>
</dbReference>
<dbReference type="GO" id="GO:0042937">
    <property type="term" value="F:tripeptide transmembrane transporter activity"/>
    <property type="evidence" value="ECO:0007669"/>
    <property type="project" value="InterPro"/>
</dbReference>
<dbReference type="GO" id="GO:0022857">
    <property type="term" value="F:transmembrane transporter activity"/>
    <property type="evidence" value="ECO:0000318"/>
    <property type="project" value="GO_Central"/>
</dbReference>
<feature type="transmembrane region" description="Helical" evidence="7">
    <location>
        <begin position="197"/>
        <end position="218"/>
    </location>
</feature>
<keyword evidence="3 7" id="KW-0812">Transmembrane</keyword>
<feature type="transmembrane region" description="Helical" evidence="7">
    <location>
        <begin position="459"/>
        <end position="480"/>
    </location>
</feature>
<keyword evidence="5 7" id="KW-0472">Membrane</keyword>
<comment type="similarity">
    <text evidence="6">Belongs to the major facilitator superfamily. Phosphate:H(+) symporter (TC 2.A.1.9) family.</text>
</comment>
<evidence type="ECO:0000256" key="6">
    <source>
        <dbReference type="ARBA" id="ARBA00044504"/>
    </source>
</evidence>
<evidence type="ECO:0000313" key="8">
    <source>
        <dbReference type="EMBL" id="KAJ0204933.1"/>
    </source>
</evidence>
<evidence type="ECO:0000256" key="7">
    <source>
        <dbReference type="SAM" id="Phobius"/>
    </source>
</evidence>
<feature type="transmembrane region" description="Helical" evidence="7">
    <location>
        <begin position="546"/>
        <end position="570"/>
    </location>
</feature>
<gene>
    <name evidence="8" type="ORF">LSAT_V11C500295010</name>
</gene>
<dbReference type="PANTHER" id="PTHR11654">
    <property type="entry name" value="OLIGOPEPTIDE TRANSPORTER-RELATED"/>
    <property type="match status" value="1"/>
</dbReference>
<dbReference type="EMBL" id="NBSK02000005">
    <property type="protein sequence ID" value="KAJ0204933.1"/>
    <property type="molecule type" value="Genomic_DNA"/>
</dbReference>
<feature type="transmembrane region" description="Helical" evidence="7">
    <location>
        <begin position="340"/>
        <end position="358"/>
    </location>
</feature>
<comment type="similarity">
    <text evidence="2">Belongs to the major facilitator superfamily. Proton-dependent oligopeptide transporter (POT/PTR) (TC 2.A.17) family.</text>
</comment>
<evidence type="ECO:0000256" key="5">
    <source>
        <dbReference type="ARBA" id="ARBA00023136"/>
    </source>
</evidence>
<dbReference type="AlphaFoldDB" id="A0A9R1VH67"/>
<dbReference type="InterPro" id="IPR044739">
    <property type="entry name" value="NRT1/PTR"/>
</dbReference>
<evidence type="ECO:0000256" key="2">
    <source>
        <dbReference type="ARBA" id="ARBA00005982"/>
    </source>
</evidence>
<evidence type="ECO:0000256" key="1">
    <source>
        <dbReference type="ARBA" id="ARBA00004141"/>
    </source>
</evidence>
<accession>A0A9R1VH67</accession>
<feature type="transmembrane region" description="Helical" evidence="7">
    <location>
        <begin position="224"/>
        <end position="245"/>
    </location>
</feature>
<dbReference type="GO" id="GO:0016020">
    <property type="term" value="C:membrane"/>
    <property type="evidence" value="ECO:0000318"/>
    <property type="project" value="GO_Central"/>
</dbReference>
<dbReference type="InterPro" id="IPR000109">
    <property type="entry name" value="POT_fam"/>
</dbReference>
<keyword evidence="9" id="KW-1185">Reference proteome</keyword>
<dbReference type="SUPFAM" id="SSF103473">
    <property type="entry name" value="MFS general substrate transporter"/>
    <property type="match status" value="1"/>
</dbReference>
<sequence length="616" mass="69581">MVLKAADEIGLREDFTQDGTTDLNGRPVLRPATGRWKACYFMLGYEVCERMAYYGIATNLVLYLTREMKEGTVKSSNSVTNWVGTVWITPILGAYIADTYLGRYWTFMVASVIYLVGMSLLTLVVTIPSLKPPSCGKNVSYLDCDERPSSFQIGIFYCALYIIAVGTGGTKPNISTMGADQFDDFEPKEKAQKLTFFNWWMFSIYFGTLFSNTFLVYIQDNVGWGVGYMIPTVALLAAMVVFIVGTPQYRHKPASGSPITKMAKVLTATIHNWNRALPDDPKELYELSPDKYSGPGKYMIGHSTSLRFLDKAAIRTEEPFSEWRFCPVTQVEQTKQMMKMVPILIAMFIPSTLGAQTHTLFIKQGVTLVRSMGPHFEIPPACLSVFVTIFLLISIILYDRFFVPTIRKYTKNPRGITLLQRMTIGLLLHVFIMIIASVVERKRLSVAKDHGLIGNDQVVPLSIFILLPQFALMGIADSFLEVAKLEFFYDQAPEGMKSLGTAYWTTSIGIGYFLSSFILSTVADVTKRNGHKGWILDDLNESRIDYYYGFYAILSFVNLLFFLVAAKYFVYNTEVNESANELQEDIGKFTEQGYIANNVFFEMIFHCCSEENIEDL</sequence>
<feature type="transmembrane region" description="Helical" evidence="7">
    <location>
        <begin position="150"/>
        <end position="168"/>
    </location>
</feature>
<protein>
    <recommendedName>
        <fullName evidence="10">Major facilitator superfamily (MFS) profile domain-containing protein</fullName>
    </recommendedName>
</protein>
<dbReference type="GO" id="GO:0055085">
    <property type="term" value="P:transmembrane transport"/>
    <property type="evidence" value="ECO:0000318"/>
    <property type="project" value="GO_Central"/>
</dbReference>
<keyword evidence="4 7" id="KW-1133">Transmembrane helix</keyword>
<dbReference type="Gene3D" id="1.20.1250.20">
    <property type="entry name" value="MFS general substrate transporter like domains"/>
    <property type="match status" value="1"/>
</dbReference>
<evidence type="ECO:0000256" key="3">
    <source>
        <dbReference type="ARBA" id="ARBA00022692"/>
    </source>
</evidence>
<organism evidence="8 9">
    <name type="scientific">Lactuca sativa</name>
    <name type="common">Garden lettuce</name>
    <dbReference type="NCBI Taxonomy" id="4236"/>
    <lineage>
        <taxon>Eukaryota</taxon>
        <taxon>Viridiplantae</taxon>
        <taxon>Streptophyta</taxon>
        <taxon>Embryophyta</taxon>
        <taxon>Tracheophyta</taxon>
        <taxon>Spermatophyta</taxon>
        <taxon>Magnoliopsida</taxon>
        <taxon>eudicotyledons</taxon>
        <taxon>Gunneridae</taxon>
        <taxon>Pentapetalae</taxon>
        <taxon>asterids</taxon>
        <taxon>campanulids</taxon>
        <taxon>Asterales</taxon>
        <taxon>Asteraceae</taxon>
        <taxon>Cichorioideae</taxon>
        <taxon>Cichorieae</taxon>
        <taxon>Lactucinae</taxon>
        <taxon>Lactuca</taxon>
    </lineage>
</organism>
<feature type="transmembrane region" description="Helical" evidence="7">
    <location>
        <begin position="378"/>
        <end position="398"/>
    </location>
</feature>
<dbReference type="Pfam" id="PF00854">
    <property type="entry name" value="PTR2"/>
    <property type="match status" value="1"/>
</dbReference>
<dbReference type="InterPro" id="IPR036259">
    <property type="entry name" value="MFS_trans_sf"/>
</dbReference>